<name>A0A147GQ81_9BURK</name>
<comment type="caution">
    <text evidence="3">The sequence shown here is derived from an EMBL/GenBank/DDBJ whole genome shotgun (WGS) entry which is preliminary data.</text>
</comment>
<dbReference type="PATRIC" id="fig|433924.3.peg.476"/>
<dbReference type="EMBL" id="LDSL01000117">
    <property type="protein sequence ID" value="KTT17046.1"/>
    <property type="molecule type" value="Genomic_DNA"/>
</dbReference>
<feature type="chain" id="PRO_5007546706" description="DUF4148 domain-containing protein" evidence="2">
    <location>
        <begin position="24"/>
        <end position="120"/>
    </location>
</feature>
<dbReference type="RefSeq" id="WP_058643261.1">
    <property type="nucleotide sequence ID" value="NZ_LDSL01000117.1"/>
</dbReference>
<evidence type="ECO:0000256" key="1">
    <source>
        <dbReference type="SAM" id="MobiDB-lite"/>
    </source>
</evidence>
<evidence type="ECO:0000256" key="2">
    <source>
        <dbReference type="SAM" id="SignalP"/>
    </source>
</evidence>
<dbReference type="OrthoDB" id="8859713at2"/>
<keyword evidence="2" id="KW-0732">Signal</keyword>
<evidence type="ECO:0000313" key="4">
    <source>
        <dbReference type="Proteomes" id="UP000072741"/>
    </source>
</evidence>
<proteinExistence type="predicted"/>
<keyword evidence="4" id="KW-1185">Reference proteome</keyword>
<feature type="region of interest" description="Disordered" evidence="1">
    <location>
        <begin position="48"/>
        <end position="70"/>
    </location>
</feature>
<gene>
    <name evidence="3" type="ORF">NS331_17610</name>
</gene>
<protein>
    <recommendedName>
        <fullName evidence="5">DUF4148 domain-containing protein</fullName>
    </recommendedName>
</protein>
<accession>A0A147GQ81</accession>
<feature type="signal peptide" evidence="2">
    <location>
        <begin position="1"/>
        <end position="23"/>
    </location>
</feature>
<organism evidence="3 4">
    <name type="scientific">Pseudacidovorax intermedius</name>
    <dbReference type="NCBI Taxonomy" id="433924"/>
    <lineage>
        <taxon>Bacteria</taxon>
        <taxon>Pseudomonadati</taxon>
        <taxon>Pseudomonadota</taxon>
        <taxon>Betaproteobacteria</taxon>
        <taxon>Burkholderiales</taxon>
        <taxon>Comamonadaceae</taxon>
        <taxon>Pseudacidovorax</taxon>
    </lineage>
</organism>
<sequence>MNTVRAAFLAVSAVALLGTAAHAESYEGVTAPVSAMSRDAVRAEARAAATAPDQNVTRGSRGPETVAVSQPRARVVADAIRTAAAPDQNVSAGSRVNSTVISTLPNPVDVRAQAAAGSRL</sequence>
<dbReference type="Proteomes" id="UP000072741">
    <property type="component" value="Unassembled WGS sequence"/>
</dbReference>
<evidence type="ECO:0000313" key="3">
    <source>
        <dbReference type="EMBL" id="KTT17046.1"/>
    </source>
</evidence>
<dbReference type="AlphaFoldDB" id="A0A147GQ81"/>
<reference evidence="3 4" key="1">
    <citation type="journal article" date="2016" name="Front. Microbiol.">
        <title>Genomic Resource of Rice Seed Associated Bacteria.</title>
        <authorList>
            <person name="Midha S."/>
            <person name="Bansal K."/>
            <person name="Sharma S."/>
            <person name="Kumar N."/>
            <person name="Patil P.P."/>
            <person name="Chaudhry V."/>
            <person name="Patil P.B."/>
        </authorList>
    </citation>
    <scope>NUCLEOTIDE SEQUENCE [LARGE SCALE GENOMIC DNA]</scope>
    <source>
        <strain evidence="3 4">NS331</strain>
    </source>
</reference>
<evidence type="ECO:0008006" key="5">
    <source>
        <dbReference type="Google" id="ProtNLM"/>
    </source>
</evidence>